<feature type="transmembrane region" description="Helical" evidence="10">
    <location>
        <begin position="69"/>
        <end position="89"/>
    </location>
</feature>
<keyword evidence="6" id="KW-0297">G-protein coupled receptor</keyword>
<evidence type="ECO:0000256" key="9">
    <source>
        <dbReference type="ARBA" id="ARBA00023224"/>
    </source>
</evidence>
<keyword evidence="12" id="KW-1185">Reference proteome</keyword>
<organism evidence="11 12">
    <name type="scientific">Burhinus bistriatus</name>
    <dbReference type="NCBI Taxonomy" id="240201"/>
    <lineage>
        <taxon>Eukaryota</taxon>
        <taxon>Metazoa</taxon>
        <taxon>Chordata</taxon>
        <taxon>Craniata</taxon>
        <taxon>Vertebrata</taxon>
        <taxon>Euteleostomi</taxon>
        <taxon>Archelosauria</taxon>
        <taxon>Archosauria</taxon>
        <taxon>Dinosauria</taxon>
        <taxon>Saurischia</taxon>
        <taxon>Theropoda</taxon>
        <taxon>Coelurosauria</taxon>
        <taxon>Aves</taxon>
        <taxon>Neognathae</taxon>
        <taxon>Neoaves</taxon>
        <taxon>Charadriiformes</taxon>
        <taxon>Burhinidae</taxon>
        <taxon>Burhinus</taxon>
    </lineage>
</organism>
<sequence length="95" mass="10600">ICVAFVCFIFTLFSHAQIFRAVLRIASEQGWHKAFSLCLPHLAMVSLFLSTAIFDYLKPPSISSPSLDLELAVLYSVVPAAVNPLIYTVRNQELK</sequence>
<dbReference type="GO" id="GO:0004984">
    <property type="term" value="F:olfactory receptor activity"/>
    <property type="evidence" value="ECO:0007669"/>
    <property type="project" value="InterPro"/>
</dbReference>
<evidence type="ECO:0000256" key="10">
    <source>
        <dbReference type="SAM" id="Phobius"/>
    </source>
</evidence>
<feature type="transmembrane region" description="Helical" evidence="10">
    <location>
        <begin position="34"/>
        <end position="57"/>
    </location>
</feature>
<dbReference type="GO" id="GO:0005886">
    <property type="term" value="C:plasma membrane"/>
    <property type="evidence" value="ECO:0007669"/>
    <property type="project" value="UniProtKB-SubCell"/>
</dbReference>
<evidence type="ECO:0000256" key="8">
    <source>
        <dbReference type="ARBA" id="ARBA00023170"/>
    </source>
</evidence>
<dbReference type="InterPro" id="IPR000725">
    <property type="entry name" value="Olfact_rcpt"/>
</dbReference>
<accession>A0A7K4TE79</accession>
<feature type="non-terminal residue" evidence="11">
    <location>
        <position position="95"/>
    </location>
</feature>
<comment type="subcellular location">
    <subcellularLocation>
        <location evidence="1">Cell membrane</location>
        <topology evidence="1">Multi-pass membrane protein</topology>
    </subcellularLocation>
</comment>
<dbReference type="GO" id="GO:0004930">
    <property type="term" value="F:G protein-coupled receptor activity"/>
    <property type="evidence" value="ECO:0007669"/>
    <property type="project" value="UniProtKB-KW"/>
</dbReference>
<dbReference type="PANTHER" id="PTHR26452">
    <property type="entry name" value="OLFACTORY RECEPTOR"/>
    <property type="match status" value="1"/>
</dbReference>
<dbReference type="Pfam" id="PF13853">
    <property type="entry name" value="7tm_4"/>
    <property type="match status" value="1"/>
</dbReference>
<feature type="non-terminal residue" evidence="11">
    <location>
        <position position="1"/>
    </location>
</feature>
<name>A0A7K4TE79_9CHAR</name>
<keyword evidence="9" id="KW-0807">Transducer</keyword>
<evidence type="ECO:0000313" key="12">
    <source>
        <dbReference type="Proteomes" id="UP000574691"/>
    </source>
</evidence>
<evidence type="ECO:0000256" key="7">
    <source>
        <dbReference type="ARBA" id="ARBA00023136"/>
    </source>
</evidence>
<keyword evidence="5 10" id="KW-1133">Transmembrane helix</keyword>
<keyword evidence="4" id="KW-0552">Olfaction</keyword>
<evidence type="ECO:0000313" key="11">
    <source>
        <dbReference type="EMBL" id="NWQ96301.1"/>
    </source>
</evidence>
<keyword evidence="2" id="KW-1003">Cell membrane</keyword>
<dbReference type="SUPFAM" id="SSF81321">
    <property type="entry name" value="Family A G protein-coupled receptor-like"/>
    <property type="match status" value="1"/>
</dbReference>
<evidence type="ECO:0000256" key="5">
    <source>
        <dbReference type="ARBA" id="ARBA00022989"/>
    </source>
</evidence>
<protein>
    <submittedName>
        <fullName evidence="11">O14J1 protein</fullName>
    </submittedName>
</protein>
<dbReference type="Gene3D" id="1.20.1070.10">
    <property type="entry name" value="Rhodopsin 7-helix transmembrane proteins"/>
    <property type="match status" value="1"/>
</dbReference>
<dbReference type="AlphaFoldDB" id="A0A7K4TE79"/>
<keyword evidence="3 10" id="KW-0812">Transmembrane</keyword>
<comment type="caution">
    <text evidence="11">The sequence shown here is derived from an EMBL/GenBank/DDBJ whole genome shotgun (WGS) entry which is preliminary data.</text>
</comment>
<proteinExistence type="predicted"/>
<evidence type="ECO:0000256" key="4">
    <source>
        <dbReference type="ARBA" id="ARBA00022725"/>
    </source>
</evidence>
<evidence type="ECO:0000256" key="3">
    <source>
        <dbReference type="ARBA" id="ARBA00022692"/>
    </source>
</evidence>
<reference evidence="11 12" key="1">
    <citation type="submission" date="2019-09" db="EMBL/GenBank/DDBJ databases">
        <title>Bird 10,000 Genomes (B10K) Project - Family phase.</title>
        <authorList>
            <person name="Zhang G."/>
        </authorList>
    </citation>
    <scope>NUCLEOTIDE SEQUENCE [LARGE SCALE GENOMIC DNA]</scope>
    <source>
        <strain evidence="11">B10K-DU-001-64</strain>
        <tissue evidence="11">Muscle</tissue>
    </source>
</reference>
<evidence type="ECO:0000256" key="2">
    <source>
        <dbReference type="ARBA" id="ARBA00022475"/>
    </source>
</evidence>
<gene>
    <name evidence="11" type="primary">Or14j1_1</name>
    <name evidence="11" type="ORF">BURBIS_R01774</name>
</gene>
<evidence type="ECO:0000256" key="1">
    <source>
        <dbReference type="ARBA" id="ARBA00004651"/>
    </source>
</evidence>
<keyword evidence="7 10" id="KW-0472">Membrane</keyword>
<keyword evidence="8" id="KW-0675">Receptor</keyword>
<keyword evidence="4" id="KW-0716">Sensory transduction</keyword>
<dbReference type="EMBL" id="VYXH01010477">
    <property type="protein sequence ID" value="NWQ96301.1"/>
    <property type="molecule type" value="Genomic_DNA"/>
</dbReference>
<dbReference type="InterPro" id="IPR050516">
    <property type="entry name" value="Olfactory_GPCR"/>
</dbReference>
<dbReference type="Proteomes" id="UP000574691">
    <property type="component" value="Unassembled WGS sequence"/>
</dbReference>
<evidence type="ECO:0000256" key="6">
    <source>
        <dbReference type="ARBA" id="ARBA00023040"/>
    </source>
</evidence>